<dbReference type="CDD" id="cd02674">
    <property type="entry name" value="Peptidase_C19R"/>
    <property type="match status" value="1"/>
</dbReference>
<dbReference type="GO" id="GO:0004843">
    <property type="term" value="F:cysteine-type deubiquitinase activity"/>
    <property type="evidence" value="ECO:0007669"/>
    <property type="project" value="UniProtKB-UniRule"/>
</dbReference>
<evidence type="ECO:0000256" key="3">
    <source>
        <dbReference type="ARBA" id="ARBA00022670"/>
    </source>
</evidence>
<comment type="caution">
    <text evidence="9">The sequence shown here is derived from an EMBL/GenBank/DDBJ whole genome shotgun (WGS) entry which is preliminary data.</text>
</comment>
<dbReference type="Gene3D" id="3.90.70.10">
    <property type="entry name" value="Cysteine proteinases"/>
    <property type="match status" value="2"/>
</dbReference>
<keyword evidence="4 7" id="KW-0833">Ubl conjugation pathway</keyword>
<evidence type="ECO:0000313" key="10">
    <source>
        <dbReference type="Proteomes" id="UP001222027"/>
    </source>
</evidence>
<evidence type="ECO:0000256" key="1">
    <source>
        <dbReference type="ARBA" id="ARBA00000707"/>
    </source>
</evidence>
<comment type="similarity">
    <text evidence="2 7">Belongs to the peptidase C19 family.</text>
</comment>
<dbReference type="Pfam" id="PF00443">
    <property type="entry name" value="UCH"/>
    <property type="match status" value="2"/>
</dbReference>
<dbReference type="SUPFAM" id="SSF54001">
    <property type="entry name" value="Cysteine proteinases"/>
    <property type="match status" value="1"/>
</dbReference>
<dbReference type="InterPro" id="IPR038765">
    <property type="entry name" value="Papain-like_cys_pep_sf"/>
</dbReference>
<evidence type="ECO:0000259" key="8">
    <source>
        <dbReference type="PROSITE" id="PS50235"/>
    </source>
</evidence>
<sequence length="783" mass="88237">MDGTVYLVPYRWWRAARASDRQSSAADGAVGTPYAAAPAASSSAATVGSDLVFELQRRDDGELNRVVADGEGGSGRCHALIRGDMWSLAIRWHNEASSKMENSGTSSLSEDAADDVYPVMLRVSAVQGTHVLTVKICKKDNNNENYNRACKLFPVDSEVVYIWDFSGQINSIIMNGWNWMLQDGRHQVENEILLEIQIYASSGFAAHNHESKMAMPTVQNSKMIGSSHGVLFMSNGSLESMDFDVQLSGSSIRSNSTGLTGLDNLGNTCFMNSAIQCLAHTPKLVRYFLGDYSKEINHQNPLGLNGELASAFGQLLRKLWAPENTSIAPHVFKTKLASFAPQFYGFSQHDCQELLAFLGPLSWSVQINFVRTMTVTVFSTDGLSRPSSYTVNVPKSGNCKDLVQALSIACSLKHDERLLVAEVFFNQVIRFLEDPSDSLSLIRDGDQLAAYRLSKDPDDLPLIVFMHQSMDEHYFNSSTDKRWKSFGVPLITRLPNARTGSTILDMFLKLLNPFLIPKESAFDIEQDSSNSINEIAKIDKDSHLLDFERTEEGKNFHDGFQLYLTDENCQAMLSKIEMDDSISLTGQRKLYVLVCWPERTMGQYDIDLLNTLTEVYKFGLFAKRPQESVSLYSCLEAFLKEEPLGPEDMWYCPSCKKHQQACKKLDLWRLPEVLIIHLKRFSYSRFINNKLEMFVDFPIRDLDLSTYIACKSRGSSVYRLYAVSNHYGNMGGGHYTAYIYHEGERCWYDFDDQHVLPISEDIVKSSAAYVLFYQRVQTRSSDA</sequence>
<dbReference type="AlphaFoldDB" id="A0AAV8R6E0"/>
<dbReference type="InterPro" id="IPR028889">
    <property type="entry name" value="USP"/>
</dbReference>
<dbReference type="PROSITE" id="PS00972">
    <property type="entry name" value="USP_1"/>
    <property type="match status" value="1"/>
</dbReference>
<dbReference type="InterPro" id="IPR018200">
    <property type="entry name" value="USP_CS"/>
</dbReference>
<dbReference type="PROSITE" id="PS00973">
    <property type="entry name" value="USP_2"/>
    <property type="match status" value="1"/>
</dbReference>
<dbReference type="PROSITE" id="PS50235">
    <property type="entry name" value="USP_3"/>
    <property type="match status" value="1"/>
</dbReference>
<keyword evidence="10" id="KW-1185">Reference proteome</keyword>
<keyword evidence="3 7" id="KW-0645">Protease</keyword>
<evidence type="ECO:0000256" key="2">
    <source>
        <dbReference type="ARBA" id="ARBA00009085"/>
    </source>
</evidence>
<dbReference type="InterPro" id="IPR057372">
    <property type="entry name" value="Ubiquitin_UBP8/5"/>
</dbReference>
<accession>A0AAV8R6E0</accession>
<dbReference type="Pfam" id="PF25242">
    <property type="entry name" value="Ubiquitin_UBP8"/>
    <property type="match status" value="1"/>
</dbReference>
<gene>
    <name evidence="9" type="ORF">OPV22_015854</name>
</gene>
<evidence type="ECO:0000256" key="6">
    <source>
        <dbReference type="ARBA" id="ARBA00022807"/>
    </source>
</evidence>
<dbReference type="PANTHER" id="PTHR21646">
    <property type="entry name" value="UBIQUITIN CARBOXYL-TERMINAL HYDROLASE"/>
    <property type="match status" value="1"/>
</dbReference>
<dbReference type="EMBL" id="JAQQAF010000004">
    <property type="protein sequence ID" value="KAJ8494133.1"/>
    <property type="molecule type" value="Genomic_DNA"/>
</dbReference>
<evidence type="ECO:0000256" key="7">
    <source>
        <dbReference type="RuleBase" id="RU366025"/>
    </source>
</evidence>
<dbReference type="GO" id="GO:0016579">
    <property type="term" value="P:protein deubiquitination"/>
    <property type="evidence" value="ECO:0007669"/>
    <property type="project" value="InterPro"/>
</dbReference>
<dbReference type="EC" id="3.4.19.12" evidence="7"/>
<dbReference type="Proteomes" id="UP001222027">
    <property type="component" value="Unassembled WGS sequence"/>
</dbReference>
<reference evidence="9 10" key="1">
    <citation type="submission" date="2022-12" db="EMBL/GenBank/DDBJ databases">
        <title>Chromosome-scale assembly of the Ensete ventricosum genome.</title>
        <authorList>
            <person name="Dussert Y."/>
            <person name="Stocks J."/>
            <person name="Wendawek A."/>
            <person name="Woldeyes F."/>
            <person name="Nichols R.A."/>
            <person name="Borrell J.S."/>
        </authorList>
    </citation>
    <scope>NUCLEOTIDE SEQUENCE [LARGE SCALE GENOMIC DNA]</scope>
    <source>
        <strain evidence="10">cv. Maze</strain>
        <tissue evidence="9">Seeds</tissue>
    </source>
</reference>
<protein>
    <recommendedName>
        <fullName evidence="7">Ubiquitin carboxyl-terminal hydrolase</fullName>
        <ecNumber evidence="7">3.4.19.12</ecNumber>
    </recommendedName>
</protein>
<keyword evidence="6 7" id="KW-0788">Thiol protease</keyword>
<dbReference type="PANTHER" id="PTHR21646:SF24">
    <property type="entry name" value="UBIQUITIN CARBOXYL-TERMINAL HYDROLASE"/>
    <property type="match status" value="1"/>
</dbReference>
<dbReference type="InterPro" id="IPR001394">
    <property type="entry name" value="Peptidase_C19_UCH"/>
</dbReference>
<evidence type="ECO:0000313" key="9">
    <source>
        <dbReference type="EMBL" id="KAJ8494133.1"/>
    </source>
</evidence>
<proteinExistence type="inferred from homology"/>
<evidence type="ECO:0000256" key="5">
    <source>
        <dbReference type="ARBA" id="ARBA00022801"/>
    </source>
</evidence>
<evidence type="ECO:0000256" key="4">
    <source>
        <dbReference type="ARBA" id="ARBA00022786"/>
    </source>
</evidence>
<keyword evidence="5 7" id="KW-0378">Hydrolase</keyword>
<name>A0AAV8R6E0_ENSVE</name>
<feature type="domain" description="USP" evidence="8">
    <location>
        <begin position="260"/>
        <end position="776"/>
    </location>
</feature>
<dbReference type="InterPro" id="IPR050185">
    <property type="entry name" value="Ub_carboxyl-term_hydrolase"/>
</dbReference>
<organism evidence="9 10">
    <name type="scientific">Ensete ventricosum</name>
    <name type="common">Abyssinian banana</name>
    <name type="synonym">Musa ensete</name>
    <dbReference type="NCBI Taxonomy" id="4639"/>
    <lineage>
        <taxon>Eukaryota</taxon>
        <taxon>Viridiplantae</taxon>
        <taxon>Streptophyta</taxon>
        <taxon>Embryophyta</taxon>
        <taxon>Tracheophyta</taxon>
        <taxon>Spermatophyta</taxon>
        <taxon>Magnoliopsida</taxon>
        <taxon>Liliopsida</taxon>
        <taxon>Zingiberales</taxon>
        <taxon>Musaceae</taxon>
        <taxon>Ensete</taxon>
    </lineage>
</organism>
<comment type="function">
    <text evidence="7">Recognizes and hydrolyzes the peptide bond at the C-terminal Gly of ubiquitin. Involved in the processing of poly-ubiquitin precursors as well as that of ubiquitinated proteins.</text>
</comment>
<comment type="catalytic activity">
    <reaction evidence="1 7">
        <text>Thiol-dependent hydrolysis of ester, thioester, amide, peptide and isopeptide bonds formed by the C-terminal Gly of ubiquitin (a 76-residue protein attached to proteins as an intracellular targeting signal).</text>
        <dbReference type="EC" id="3.4.19.12"/>
    </reaction>
</comment>
<dbReference type="GO" id="GO:0006508">
    <property type="term" value="P:proteolysis"/>
    <property type="evidence" value="ECO:0007669"/>
    <property type="project" value="UniProtKB-KW"/>
</dbReference>